<keyword evidence="10" id="KW-1185">Reference proteome</keyword>
<sequence length="196" mass="21132">MLTSDDLISRKFTATKFREGYDIVEVDDFLDVVAAALRRHERGEPLGLSIADIETQRFTATKLREGYDIVDVDTLLDEITATLTLLGARTHESSHLVAVAAEGGPFAQLAERAARARFSPSGWGGGYEVGAVDAILARIVSTAVARDQRRSTTVAGEPLLTGVELQTTTLPRVRFRPGYATAEVDAFLRKAAGVLG</sequence>
<protein>
    <recommendedName>
        <fullName evidence="3">Cell wall synthesis protein Wag31</fullName>
    </recommendedName>
    <alternativeName>
        <fullName evidence="8">Antigen 84</fullName>
    </alternativeName>
</protein>
<dbReference type="InterPro" id="IPR007793">
    <property type="entry name" value="DivIVA_fam"/>
</dbReference>
<keyword evidence="7" id="KW-0131">Cell cycle</keyword>
<evidence type="ECO:0000256" key="2">
    <source>
        <dbReference type="ARBA" id="ARBA00009008"/>
    </source>
</evidence>
<organism evidence="9 10">
    <name type="scientific">Flavimobilis rhizosphaerae</name>
    <dbReference type="NCBI Taxonomy" id="2775421"/>
    <lineage>
        <taxon>Bacteria</taxon>
        <taxon>Bacillati</taxon>
        <taxon>Actinomycetota</taxon>
        <taxon>Actinomycetes</taxon>
        <taxon>Micrococcales</taxon>
        <taxon>Jonesiaceae</taxon>
        <taxon>Flavimobilis</taxon>
    </lineage>
</organism>
<dbReference type="PANTHER" id="PTHR35794:SF2">
    <property type="entry name" value="CELL DIVISION PROTEIN DIVIVA"/>
    <property type="match status" value="1"/>
</dbReference>
<dbReference type="InterPro" id="IPR019933">
    <property type="entry name" value="DivIVA_domain"/>
</dbReference>
<evidence type="ECO:0000256" key="1">
    <source>
        <dbReference type="ARBA" id="ARBA00004496"/>
    </source>
</evidence>
<dbReference type="EMBL" id="JACZDF010000003">
    <property type="protein sequence ID" value="MBD9699260.1"/>
    <property type="molecule type" value="Genomic_DNA"/>
</dbReference>
<evidence type="ECO:0000256" key="6">
    <source>
        <dbReference type="ARBA" id="ARBA00023054"/>
    </source>
</evidence>
<keyword evidence="6" id="KW-0175">Coiled coil</keyword>
<name>A0ABR9DQ58_9MICO</name>
<dbReference type="PANTHER" id="PTHR35794">
    <property type="entry name" value="CELL DIVISION PROTEIN DIVIVA"/>
    <property type="match status" value="1"/>
</dbReference>
<evidence type="ECO:0000313" key="9">
    <source>
        <dbReference type="EMBL" id="MBD9699260.1"/>
    </source>
</evidence>
<evidence type="ECO:0000256" key="5">
    <source>
        <dbReference type="ARBA" id="ARBA00022618"/>
    </source>
</evidence>
<accession>A0ABR9DQ58</accession>
<keyword evidence="5" id="KW-0132">Cell division</keyword>
<comment type="subcellular location">
    <subcellularLocation>
        <location evidence="1">Cytoplasm</location>
    </subcellularLocation>
</comment>
<evidence type="ECO:0000256" key="8">
    <source>
        <dbReference type="ARBA" id="ARBA00031737"/>
    </source>
</evidence>
<dbReference type="NCBIfam" id="TIGR03544">
    <property type="entry name" value="DivI1A_domain"/>
    <property type="match status" value="2"/>
</dbReference>
<proteinExistence type="inferred from homology"/>
<evidence type="ECO:0000256" key="3">
    <source>
        <dbReference type="ARBA" id="ARBA00018787"/>
    </source>
</evidence>
<keyword evidence="4" id="KW-0963">Cytoplasm</keyword>
<evidence type="ECO:0000256" key="7">
    <source>
        <dbReference type="ARBA" id="ARBA00023306"/>
    </source>
</evidence>
<evidence type="ECO:0000256" key="4">
    <source>
        <dbReference type="ARBA" id="ARBA00022490"/>
    </source>
</evidence>
<dbReference type="Proteomes" id="UP000642107">
    <property type="component" value="Unassembled WGS sequence"/>
</dbReference>
<comment type="caution">
    <text evidence="9">The sequence shown here is derived from an EMBL/GenBank/DDBJ whole genome shotgun (WGS) entry which is preliminary data.</text>
</comment>
<reference evidence="9 10" key="1">
    <citation type="submission" date="2020-09" db="EMBL/GenBank/DDBJ databases">
        <title>Flavimobilis rhizosphaerae sp. nov., isolated from rhizosphere soil of Spartina alterniflora.</title>
        <authorList>
            <person name="Hanqin C."/>
        </authorList>
    </citation>
    <scope>NUCLEOTIDE SEQUENCE [LARGE SCALE GENOMIC DNA]</scope>
    <source>
        <strain evidence="9 10">GY 10621</strain>
    </source>
</reference>
<dbReference type="Gene3D" id="6.10.250.660">
    <property type="match status" value="2"/>
</dbReference>
<comment type="similarity">
    <text evidence="2">Belongs to the DivIVA family.</text>
</comment>
<gene>
    <name evidence="9" type="ORF">IGS67_07120</name>
</gene>
<dbReference type="RefSeq" id="WP_192279180.1">
    <property type="nucleotide sequence ID" value="NZ_JACZDF010000003.1"/>
</dbReference>
<evidence type="ECO:0000313" key="10">
    <source>
        <dbReference type="Proteomes" id="UP000642107"/>
    </source>
</evidence>